<name>A0AAD8B046_BIOPF</name>
<gene>
    <name evidence="2" type="ORF">Bpfe_024976</name>
</gene>
<keyword evidence="1" id="KW-0732">Signal</keyword>
<dbReference type="EMBL" id="JASAOG010000178">
    <property type="protein sequence ID" value="KAK0045610.1"/>
    <property type="molecule type" value="Genomic_DNA"/>
</dbReference>
<dbReference type="Proteomes" id="UP001233172">
    <property type="component" value="Unassembled WGS sequence"/>
</dbReference>
<organism evidence="2 3">
    <name type="scientific">Biomphalaria pfeifferi</name>
    <name type="common">Bloodfluke planorb</name>
    <name type="synonym">Freshwater snail</name>
    <dbReference type="NCBI Taxonomy" id="112525"/>
    <lineage>
        <taxon>Eukaryota</taxon>
        <taxon>Metazoa</taxon>
        <taxon>Spiralia</taxon>
        <taxon>Lophotrochozoa</taxon>
        <taxon>Mollusca</taxon>
        <taxon>Gastropoda</taxon>
        <taxon>Heterobranchia</taxon>
        <taxon>Euthyneura</taxon>
        <taxon>Panpulmonata</taxon>
        <taxon>Hygrophila</taxon>
        <taxon>Lymnaeoidea</taxon>
        <taxon>Planorbidae</taxon>
        <taxon>Biomphalaria</taxon>
    </lineage>
</organism>
<feature type="non-terminal residue" evidence="2">
    <location>
        <position position="65"/>
    </location>
</feature>
<evidence type="ECO:0000256" key="1">
    <source>
        <dbReference type="SAM" id="SignalP"/>
    </source>
</evidence>
<feature type="chain" id="PRO_5041966368" evidence="1">
    <location>
        <begin position="21"/>
        <end position="65"/>
    </location>
</feature>
<reference evidence="2" key="1">
    <citation type="journal article" date="2023" name="PLoS Negl. Trop. Dis.">
        <title>A genome sequence for Biomphalaria pfeifferi, the major vector snail for the human-infecting parasite Schistosoma mansoni.</title>
        <authorList>
            <person name="Bu L."/>
            <person name="Lu L."/>
            <person name="Laidemitt M.R."/>
            <person name="Zhang S.M."/>
            <person name="Mutuku M."/>
            <person name="Mkoji G."/>
            <person name="Steinauer M."/>
            <person name="Loker E.S."/>
        </authorList>
    </citation>
    <scope>NUCLEOTIDE SEQUENCE</scope>
    <source>
        <strain evidence="2">KasaAsao</strain>
    </source>
</reference>
<keyword evidence="3" id="KW-1185">Reference proteome</keyword>
<feature type="signal peptide" evidence="1">
    <location>
        <begin position="1"/>
        <end position="20"/>
    </location>
</feature>
<sequence>MLHNRWQILLISSLESLNLGFNFTYEIKPIPFVALEVNNQTFIPQTPSNVSVTLDDVNPIELTTG</sequence>
<comment type="caution">
    <text evidence="2">The sequence shown here is derived from an EMBL/GenBank/DDBJ whole genome shotgun (WGS) entry which is preliminary data.</text>
</comment>
<reference evidence="2" key="2">
    <citation type="submission" date="2023-04" db="EMBL/GenBank/DDBJ databases">
        <authorList>
            <person name="Bu L."/>
            <person name="Lu L."/>
            <person name="Laidemitt M.R."/>
            <person name="Zhang S.M."/>
            <person name="Mutuku M."/>
            <person name="Mkoji G."/>
            <person name="Steinauer M."/>
            <person name="Loker E.S."/>
        </authorList>
    </citation>
    <scope>NUCLEOTIDE SEQUENCE</scope>
    <source>
        <strain evidence="2">KasaAsao</strain>
        <tissue evidence="2">Whole Snail</tissue>
    </source>
</reference>
<evidence type="ECO:0000313" key="3">
    <source>
        <dbReference type="Proteomes" id="UP001233172"/>
    </source>
</evidence>
<dbReference type="AlphaFoldDB" id="A0AAD8B046"/>
<evidence type="ECO:0000313" key="2">
    <source>
        <dbReference type="EMBL" id="KAK0045610.1"/>
    </source>
</evidence>
<accession>A0AAD8B046</accession>
<protein>
    <submittedName>
        <fullName evidence="2">Uncharacterized protein</fullName>
    </submittedName>
</protein>
<proteinExistence type="predicted"/>